<feature type="region of interest" description="Disordered" evidence="2">
    <location>
        <begin position="500"/>
        <end position="520"/>
    </location>
</feature>
<accession>A0AAD4NFZ6</accession>
<evidence type="ECO:0000313" key="3">
    <source>
        <dbReference type="EMBL" id="KAI1726373.1"/>
    </source>
</evidence>
<feature type="compositionally biased region" description="Low complexity" evidence="2">
    <location>
        <begin position="118"/>
        <end position="132"/>
    </location>
</feature>
<dbReference type="InterPro" id="IPR026306">
    <property type="entry name" value="RSBN1/Dpy-2/CEP530"/>
</dbReference>
<evidence type="ECO:0000313" key="4">
    <source>
        <dbReference type="Proteomes" id="UP001201812"/>
    </source>
</evidence>
<protein>
    <submittedName>
        <fullName evidence="3">Round spermatid basic protein 1-like protein</fullName>
    </submittedName>
</protein>
<feature type="region of interest" description="Disordered" evidence="2">
    <location>
        <begin position="170"/>
        <end position="216"/>
    </location>
</feature>
<sequence length="686" mass="77667">MRQTSKDNTMVMSVECRTSSVDSSAIHKHVKTFRKQFDDKPPVSKAISHLGFTQNGVSTSSSQVRSHEPKNDAVSSSIVLKSSREPPQISIHSPKSASVTHSSISCFKYDAGSVISPCTSKASSSSSPCSDSRSQKKETASERSPFQNSAGEDHDLAMDPILMDLKMSQKKALKQKRLLDNRADSNGHSSLSPPKKSRKMSEEPPSHGNRDSPEKKCDLVQDITAKREHSNQPANSQNPEHQTSRSLDAKRFSIKVEDVSVHLEPISLSDIKHEMSDTMSVDSSKAENLESIKPEPNSSERVKVEPTTKVKNFQFRKFVHIDVHPNGGASMLRTDWRKLKQHLSAEERKLFADEFIDLGLAELNDTPVFVICIIENAAEYLDDILKHIATEYNHLPVKIGSLNNKQIVETVKIGEYYKHVLETISHGTYRHGPLHAISLVGTKQEETGHYFKEIVEDLEKCPFLKVLLPWGERALTCNQKPTDSDDGPIFWARPGEQLIRTDETHDPKGKRRNSGQKRSGSFSIRNLERREFLFEDRTPCHADHVGDGLSRHTTAAVGILQAVRGPKEKKREENRVVKDVICFHASDFYRIVEILQLDLFEPPMSQCVQWVEEAKLNQLRREGIRYSKFQLHENCIYFLPRKIIHQFRTISACSSIAWHVRLKQYYECDETNKDEIGQTENPPSSE</sequence>
<comment type="similarity">
    <text evidence="1">Belongs to the round spermatid basic protein 1 family.</text>
</comment>
<feature type="compositionally biased region" description="Polar residues" evidence="2">
    <location>
        <begin position="51"/>
        <end position="64"/>
    </location>
</feature>
<feature type="region of interest" description="Disordered" evidence="2">
    <location>
        <begin position="37"/>
        <end position="96"/>
    </location>
</feature>
<feature type="region of interest" description="Disordered" evidence="2">
    <location>
        <begin position="228"/>
        <end position="247"/>
    </location>
</feature>
<name>A0AAD4NFZ6_9BILA</name>
<organism evidence="3 4">
    <name type="scientific">Ditylenchus destructor</name>
    <dbReference type="NCBI Taxonomy" id="166010"/>
    <lineage>
        <taxon>Eukaryota</taxon>
        <taxon>Metazoa</taxon>
        <taxon>Ecdysozoa</taxon>
        <taxon>Nematoda</taxon>
        <taxon>Chromadorea</taxon>
        <taxon>Rhabditida</taxon>
        <taxon>Tylenchina</taxon>
        <taxon>Tylenchomorpha</taxon>
        <taxon>Sphaerularioidea</taxon>
        <taxon>Anguinidae</taxon>
        <taxon>Anguininae</taxon>
        <taxon>Ditylenchus</taxon>
    </lineage>
</organism>
<comment type="caution">
    <text evidence="3">The sequence shown here is derived from an EMBL/GenBank/DDBJ whole genome shotgun (WGS) entry which is preliminary data.</text>
</comment>
<feature type="compositionally biased region" description="Polar residues" evidence="2">
    <location>
        <begin position="231"/>
        <end position="246"/>
    </location>
</feature>
<proteinExistence type="inferred from homology"/>
<dbReference type="PANTHER" id="PTHR13354:SF11">
    <property type="entry name" value="LYSINE-SPECIFIC DEMETHYLASE 9"/>
    <property type="match status" value="1"/>
</dbReference>
<feature type="compositionally biased region" description="Basic and acidic residues" evidence="2">
    <location>
        <begin position="199"/>
        <end position="216"/>
    </location>
</feature>
<feature type="region of interest" description="Disordered" evidence="2">
    <location>
        <begin position="118"/>
        <end position="154"/>
    </location>
</feature>
<dbReference type="PANTHER" id="PTHR13354">
    <property type="entry name" value="ROUND SPERMATID BASIC PROTEIN 1"/>
    <property type="match status" value="1"/>
</dbReference>
<dbReference type="Proteomes" id="UP001201812">
    <property type="component" value="Unassembled WGS sequence"/>
</dbReference>
<reference evidence="3" key="1">
    <citation type="submission" date="2022-01" db="EMBL/GenBank/DDBJ databases">
        <title>Genome Sequence Resource for Two Populations of Ditylenchus destructor, the Migratory Endoparasitic Phytonematode.</title>
        <authorList>
            <person name="Zhang H."/>
            <person name="Lin R."/>
            <person name="Xie B."/>
        </authorList>
    </citation>
    <scope>NUCLEOTIDE SEQUENCE</scope>
    <source>
        <strain evidence="3">BazhouSP</strain>
    </source>
</reference>
<evidence type="ECO:0000256" key="1">
    <source>
        <dbReference type="ARBA" id="ARBA00010560"/>
    </source>
</evidence>
<dbReference type="AlphaFoldDB" id="A0AAD4NFZ6"/>
<dbReference type="GO" id="GO:0005634">
    <property type="term" value="C:nucleus"/>
    <property type="evidence" value="ECO:0007669"/>
    <property type="project" value="InterPro"/>
</dbReference>
<gene>
    <name evidence="3" type="ORF">DdX_03091</name>
</gene>
<keyword evidence="4" id="KW-1185">Reference proteome</keyword>
<evidence type="ECO:0000256" key="2">
    <source>
        <dbReference type="SAM" id="MobiDB-lite"/>
    </source>
</evidence>
<dbReference type="EMBL" id="JAKKPZ010000002">
    <property type="protein sequence ID" value="KAI1726373.1"/>
    <property type="molecule type" value="Genomic_DNA"/>
</dbReference>